<dbReference type="Proteomes" id="UP000078046">
    <property type="component" value="Unassembled WGS sequence"/>
</dbReference>
<comment type="caution">
    <text evidence="1">The sequence shown here is derived from an EMBL/GenBank/DDBJ whole genome shotgun (WGS) entry which is preliminary data.</text>
</comment>
<proteinExistence type="predicted"/>
<keyword evidence="2" id="KW-1185">Reference proteome</keyword>
<dbReference type="EMBL" id="LWCA01000758">
    <property type="protein sequence ID" value="OAF67048.1"/>
    <property type="molecule type" value="Genomic_DNA"/>
</dbReference>
<organism evidence="1 2">
    <name type="scientific">Intoshia linei</name>
    <dbReference type="NCBI Taxonomy" id="1819745"/>
    <lineage>
        <taxon>Eukaryota</taxon>
        <taxon>Metazoa</taxon>
        <taxon>Spiralia</taxon>
        <taxon>Lophotrochozoa</taxon>
        <taxon>Mesozoa</taxon>
        <taxon>Orthonectida</taxon>
        <taxon>Rhopaluridae</taxon>
        <taxon>Intoshia</taxon>
    </lineage>
</organism>
<sequence length="745" mass="88654">MTPKFDMIVCNYRQFYNISFSYFILHNNVYICNGNGQFRSVKLNDIWNSTCNIEYSLHFELKDSIEFIKNNSEWVIENFVQLLSFDYSVNECYIKFFIEIISLMLYFELLNYHNIDIIIGTISKYKRINILLDSTKFALSELLLKIYKFKLKFIMKRILKFSIITVGHISTDQKVRHQKLKIGDMNFDHNIELYKEYRSSLFNQMKLCTNYYNNIYKTSTFNSLYKQLYTKSNETLMHYISIEFTEENKIFYECIDNLLSCIQLDKMNKNLVQNIYNLFYIRNNPFNEVVESLNALIIVDSKFEKDLYIIISSYLEIETMKNVKFDTFDLSKFTILIKNIQHSNIFYVQSIVLAKIGLIKTLVDIFSLSFDIYQEEFQQTKLSIQQRVCITICRFIYLYVSTNENNKSEMFEYISIFIDKFTFLSDAIGLKYGSLPIHVITEIFRNSLQLICHINQNMIEKFIYELSRNYNKNSIRHFGIPDHYNWNPISSLNYINFFIKTLQTKDGSLIEVYSDLVFKMIVKSTNIVNLISKRSNKNALLTSNDLYDDIIYYIHLSLKIIFRNRESFYMMLEIMSDDYSITQVIYRNLHDYTEHYIDNIDISNINIGLYSLKYYKLITEFILLIIKSNNKVVTNDVQKKLVVRNIIQLNTLSKILSTNYIILLANEVNEFNKTDEIQIITLKPDMKRSIFDLLTSLYKFETEETFFQVYDSCFLIDLRVAAFLSKRCSKIWKILSLVTTLSHKL</sequence>
<gene>
    <name evidence="1" type="ORF">A3Q56_05230</name>
</gene>
<dbReference type="AlphaFoldDB" id="A0A177AYG6"/>
<accession>A0A177AYG6</accession>
<protein>
    <submittedName>
        <fullName evidence="1">Uncharacterized protein</fullName>
    </submittedName>
</protein>
<reference evidence="1 2" key="1">
    <citation type="submission" date="2016-04" db="EMBL/GenBank/DDBJ databases">
        <title>The genome of Intoshia linei affirms orthonectids as highly simplified spiralians.</title>
        <authorList>
            <person name="Mikhailov K.V."/>
            <person name="Slusarev G.S."/>
            <person name="Nikitin M.A."/>
            <person name="Logacheva M.D."/>
            <person name="Penin A."/>
            <person name="Aleoshin V."/>
            <person name="Panchin Y.V."/>
        </authorList>
    </citation>
    <scope>NUCLEOTIDE SEQUENCE [LARGE SCALE GENOMIC DNA]</scope>
    <source>
        <strain evidence="1">Intl2013</strain>
        <tissue evidence="1">Whole animal</tissue>
    </source>
</reference>
<name>A0A177AYG6_9BILA</name>
<evidence type="ECO:0000313" key="2">
    <source>
        <dbReference type="Proteomes" id="UP000078046"/>
    </source>
</evidence>
<evidence type="ECO:0000313" key="1">
    <source>
        <dbReference type="EMBL" id="OAF67048.1"/>
    </source>
</evidence>